<dbReference type="Gene3D" id="1.20.80.10">
    <property type="match status" value="1"/>
</dbReference>
<dbReference type="InterPro" id="IPR027417">
    <property type="entry name" value="P-loop_NTPase"/>
</dbReference>
<dbReference type="GO" id="GO:0016887">
    <property type="term" value="F:ATP hydrolysis activity"/>
    <property type="evidence" value="ECO:0007669"/>
    <property type="project" value="InterPro"/>
</dbReference>
<keyword evidence="10" id="KW-0175">Coiled coil</keyword>
<feature type="domain" description="ABC transmembrane type-1" evidence="15">
    <location>
        <begin position="554"/>
        <end position="841"/>
    </location>
</feature>
<feature type="transmembrane region" description="Helical" evidence="12">
    <location>
        <begin position="818"/>
        <end position="839"/>
    </location>
</feature>
<dbReference type="PROSITE" id="PS50893">
    <property type="entry name" value="ABC_TRANSPORTER_2"/>
    <property type="match status" value="1"/>
</dbReference>
<evidence type="ECO:0000313" key="17">
    <source>
        <dbReference type="EMBL" id="CAB3255804.1"/>
    </source>
</evidence>
<dbReference type="Gene3D" id="2.60.120.680">
    <property type="entry name" value="GOLD domain"/>
    <property type="match status" value="1"/>
</dbReference>
<keyword evidence="9 12" id="KW-0472">Membrane</keyword>
<proteinExistence type="predicted"/>
<feature type="compositionally biased region" description="Pro residues" evidence="11">
    <location>
        <begin position="436"/>
        <end position="449"/>
    </location>
</feature>
<dbReference type="Gene3D" id="3.40.50.300">
    <property type="entry name" value="P-loop containing nucleotide triphosphate hydrolases"/>
    <property type="match status" value="1"/>
</dbReference>
<dbReference type="PROSITE" id="PS00211">
    <property type="entry name" value="ABC_TRANSPORTER_1"/>
    <property type="match status" value="1"/>
</dbReference>
<keyword evidence="3" id="KW-0547">Nucleotide-binding</keyword>
<evidence type="ECO:0000256" key="6">
    <source>
        <dbReference type="ARBA" id="ARBA00022946"/>
    </source>
</evidence>
<dbReference type="SMART" id="SM00382">
    <property type="entry name" value="AAA"/>
    <property type="match status" value="1"/>
</dbReference>
<dbReference type="Pfam" id="PF00887">
    <property type="entry name" value="ACBP"/>
    <property type="match status" value="1"/>
</dbReference>
<evidence type="ECO:0000259" key="14">
    <source>
        <dbReference type="PROSITE" id="PS50893"/>
    </source>
</evidence>
<feature type="transmembrane region" description="Helical" evidence="12">
    <location>
        <begin position="551"/>
        <end position="574"/>
    </location>
</feature>
<feature type="transmembrane region" description="Helical" evidence="12">
    <location>
        <begin position="777"/>
        <end position="798"/>
    </location>
</feature>
<dbReference type="InterPro" id="IPR014352">
    <property type="entry name" value="FERM/acyl-CoA-bd_prot_sf"/>
</dbReference>
<evidence type="ECO:0000259" key="15">
    <source>
        <dbReference type="PROSITE" id="PS50929"/>
    </source>
</evidence>
<evidence type="ECO:0000256" key="8">
    <source>
        <dbReference type="ARBA" id="ARBA00023128"/>
    </source>
</evidence>
<keyword evidence="6" id="KW-0809">Transit peptide</keyword>
<dbReference type="InterPro" id="IPR011527">
    <property type="entry name" value="ABC1_TM_dom"/>
</dbReference>
<comment type="caution">
    <text evidence="17">The sequence shown here is derived from an EMBL/GenBank/DDBJ whole genome shotgun (WGS) entry which is preliminary data.</text>
</comment>
<dbReference type="InterPro" id="IPR036640">
    <property type="entry name" value="ABC1_TM_sf"/>
</dbReference>
<dbReference type="SUPFAM" id="SSF52540">
    <property type="entry name" value="P-loop containing nucleoside triphosphate hydrolases"/>
    <property type="match status" value="1"/>
</dbReference>
<evidence type="ECO:0000256" key="1">
    <source>
        <dbReference type="ARBA" id="ARBA00004141"/>
    </source>
</evidence>
<dbReference type="GO" id="GO:0015421">
    <property type="term" value="F:ABC-type oligopeptide transporter activity"/>
    <property type="evidence" value="ECO:0007669"/>
    <property type="project" value="TreeGrafter"/>
</dbReference>
<evidence type="ECO:0000313" key="18">
    <source>
        <dbReference type="Proteomes" id="UP000494256"/>
    </source>
</evidence>
<dbReference type="FunFam" id="1.20.80.10:FF:000017">
    <property type="entry name" value="Golgi resident protein GCP60"/>
    <property type="match status" value="1"/>
</dbReference>
<dbReference type="InterPro" id="IPR035984">
    <property type="entry name" value="Acyl-CoA-binding_sf"/>
</dbReference>
<dbReference type="SUPFAM" id="SSF90123">
    <property type="entry name" value="ABC transporter transmembrane region"/>
    <property type="match status" value="1"/>
</dbReference>
<dbReference type="InterPro" id="IPR036598">
    <property type="entry name" value="GOLD_dom_sf"/>
</dbReference>
<evidence type="ECO:0000256" key="2">
    <source>
        <dbReference type="ARBA" id="ARBA00022692"/>
    </source>
</evidence>
<dbReference type="SUPFAM" id="SSF47027">
    <property type="entry name" value="Acyl-CoA binding protein"/>
    <property type="match status" value="1"/>
</dbReference>
<dbReference type="Pfam" id="PF00005">
    <property type="entry name" value="ABC_tran"/>
    <property type="match status" value="1"/>
</dbReference>
<dbReference type="SUPFAM" id="SSF101576">
    <property type="entry name" value="Supernatant protein factor (SPF), C-terminal domain"/>
    <property type="match status" value="1"/>
</dbReference>
<evidence type="ECO:0000259" key="16">
    <source>
        <dbReference type="PROSITE" id="PS51228"/>
    </source>
</evidence>
<keyword evidence="4" id="KW-0999">Mitochondrion inner membrane</keyword>
<keyword evidence="2 12" id="KW-0812">Transmembrane</keyword>
<keyword evidence="5" id="KW-0067">ATP-binding</keyword>
<evidence type="ECO:0000256" key="10">
    <source>
        <dbReference type="SAM" id="Coils"/>
    </source>
</evidence>
<dbReference type="CDD" id="cd18573">
    <property type="entry name" value="ABC_6TM_ABCB10_like"/>
    <property type="match status" value="1"/>
</dbReference>
<organism evidence="17 18">
    <name type="scientific">Arctia plantaginis</name>
    <name type="common">Wood tiger moth</name>
    <name type="synonym">Phalaena plantaginis</name>
    <dbReference type="NCBI Taxonomy" id="874455"/>
    <lineage>
        <taxon>Eukaryota</taxon>
        <taxon>Metazoa</taxon>
        <taxon>Ecdysozoa</taxon>
        <taxon>Arthropoda</taxon>
        <taxon>Hexapoda</taxon>
        <taxon>Insecta</taxon>
        <taxon>Pterygota</taxon>
        <taxon>Neoptera</taxon>
        <taxon>Endopterygota</taxon>
        <taxon>Lepidoptera</taxon>
        <taxon>Glossata</taxon>
        <taxon>Ditrysia</taxon>
        <taxon>Noctuoidea</taxon>
        <taxon>Erebidae</taxon>
        <taxon>Arctiinae</taxon>
        <taxon>Arctia</taxon>
    </lineage>
</organism>
<dbReference type="GO" id="GO:0090374">
    <property type="term" value="P:oligopeptide export from mitochondrion"/>
    <property type="evidence" value="ECO:0007669"/>
    <property type="project" value="TreeGrafter"/>
</dbReference>
<evidence type="ECO:0000259" key="13">
    <source>
        <dbReference type="PROSITE" id="PS50866"/>
    </source>
</evidence>
<dbReference type="InterPro" id="IPR017871">
    <property type="entry name" value="ABC_transporter-like_CS"/>
</dbReference>
<reference evidence="17 18" key="1">
    <citation type="submission" date="2020-04" db="EMBL/GenBank/DDBJ databases">
        <authorList>
            <person name="Wallbank WR R."/>
            <person name="Pardo Diaz C."/>
            <person name="Kozak K."/>
            <person name="Martin S."/>
            <person name="Jiggins C."/>
            <person name="Moest M."/>
            <person name="Warren A I."/>
            <person name="Byers J.R.P. K."/>
            <person name="Montejo-Kovacevich G."/>
            <person name="Yen C E."/>
        </authorList>
    </citation>
    <scope>NUCLEOTIDE SEQUENCE [LARGE SCALE GENOMIC DNA]</scope>
</reference>
<dbReference type="PANTHER" id="PTHR43394:SF1">
    <property type="entry name" value="ATP-BINDING CASSETTE SUB-FAMILY B MEMBER 10, MITOCHONDRIAL"/>
    <property type="match status" value="1"/>
</dbReference>
<gene>
    <name evidence="17" type="ORF">APLA_LOCUS15421</name>
</gene>
<dbReference type="Pfam" id="PF13897">
    <property type="entry name" value="GOLD_2"/>
    <property type="match status" value="1"/>
</dbReference>
<dbReference type="InterPro" id="IPR039421">
    <property type="entry name" value="Type_1_exporter"/>
</dbReference>
<dbReference type="InterPro" id="IPR003593">
    <property type="entry name" value="AAA+_ATPase"/>
</dbReference>
<feature type="region of interest" description="Disordered" evidence="11">
    <location>
        <begin position="430"/>
        <end position="449"/>
    </location>
</feature>
<keyword evidence="7 12" id="KW-1133">Transmembrane helix</keyword>
<dbReference type="InterPro" id="IPR003439">
    <property type="entry name" value="ABC_transporter-like_ATP-bd"/>
</dbReference>
<evidence type="ECO:0000256" key="4">
    <source>
        <dbReference type="ARBA" id="ARBA00022792"/>
    </source>
</evidence>
<evidence type="ECO:0000256" key="12">
    <source>
        <dbReference type="SAM" id="Phobius"/>
    </source>
</evidence>
<dbReference type="GO" id="GO:0005743">
    <property type="term" value="C:mitochondrial inner membrane"/>
    <property type="evidence" value="ECO:0007669"/>
    <property type="project" value="TreeGrafter"/>
</dbReference>
<dbReference type="Proteomes" id="UP000494256">
    <property type="component" value="Unassembled WGS sequence"/>
</dbReference>
<dbReference type="FunFam" id="1.20.1560.10:FF:000048">
    <property type="entry name" value="ATP-binding cassette sub-family B member 10, mitochondrial"/>
    <property type="match status" value="1"/>
</dbReference>
<accession>A0A8S1BFS1</accession>
<dbReference type="InterPro" id="IPR009038">
    <property type="entry name" value="GOLD_dom"/>
</dbReference>
<dbReference type="PROSITE" id="PS51228">
    <property type="entry name" value="ACB_2"/>
    <property type="match status" value="1"/>
</dbReference>
<keyword evidence="8" id="KW-0496">Mitochondrion</keyword>
<feature type="transmembrane region" description="Helical" evidence="12">
    <location>
        <begin position="690"/>
        <end position="716"/>
    </location>
</feature>
<dbReference type="Gene3D" id="1.20.1560.10">
    <property type="entry name" value="ABC transporter type 1, transmembrane domain"/>
    <property type="match status" value="1"/>
</dbReference>
<dbReference type="GO" id="GO:0005524">
    <property type="term" value="F:ATP binding"/>
    <property type="evidence" value="ECO:0007669"/>
    <property type="project" value="UniProtKB-KW"/>
</dbReference>
<feature type="transmembrane region" description="Helical" evidence="12">
    <location>
        <begin position="595"/>
        <end position="619"/>
    </location>
</feature>
<sequence>MANKVENNYKVNPERVRLETDQGIVENEERKWGMPLKDVYKHGLAFYKDKEGKAIHLSYEDRLKLVAYTQQTAHGPLDPNSASPLGVLDVIGRDRRAAWQALGQMSQIQAMVGFVHTLDRLCPLFKPYLEAIQKDAEEKKQQELKKKEEEQAQLELQNRIALEKQKQQTKKLTQEQQVQRIKDALNAQTYEQFLQYAQQQYPGNFDQQAVLIRQLQDKHYQQYIQQLAVDQRLANSNIKDTIEDKANENNTNSDIVKEETAPVSDYNLNKTEITIVDKKESSEKAEIKEYLDESREEQNSDDDDGFPGIEEARMWTRADIAQFKESARAGGGRLTVGHGETVTVRVPTHPRARCICWEFATDNYDIGFGLHFEWSKSLTTEVTVHVSESDDDEIDDPDAPDYTDDGDTIHEYTVHGTRTDLELGGERRALTLGDAPPAPPAPAPAPAPRPPVSLVVPVYRRDCHTEVYAGSHTYPGEGVYLLKFDNTYSLWRSKTLYYKVYYTHQVDAQKKNDQLQNVKDKSHLEQANKINVKLKTSELKRLFGLAEPEKWTLAGAIGFLIISSSVTMAIPFSLGKVLDIIYSSTSDLAGAREKLDTLCLMLCGVFLVGGLCNFGRVYLMSISGQRMTQSLRKKVYNAILSQEAAWFGKTSTGELVNRLSADTQLVGRNLSQNVSDGLRSLFMVGAGTGMMFYMSPSLALIGLCVVPPVSVLAVIYGRFVRAITRQLQDSLAETTELAEEKISNIKTVKAFSKESAECQQYSQKIENLLKLAYKESLAVGSFYGMTGLAGNTIIILVLYYGGGMVATEQLSVGNLTSFLLYAAYVGISIGGMSSFYTELNKGVGAATRLWEIIDREPAIKVSGGLRPVTRPKGEIVLENIHYTYAKSPLIKGLSLRLLPGKSIALVGRSGCGKSTVAALIMRLYEPTKGKVLLDGVDIRELDPVWLRSHIGYVSQEPVLFSGSIKENILYGAVNNFEDDLCIDDGKNKEPAWMKAARTAQLTELVATSSLGWDRQVGARGGQLSGGQKQRVAIARAIVKNPRILILDEATSALDTYSEYLVDKALKEISKDRTVLTIAHRLSTIQSADEVAVMENGIIIEKGPYTDLMAKQDGFFRELITHQTFTKKTIKKDVHKT</sequence>
<evidence type="ECO:0000256" key="11">
    <source>
        <dbReference type="SAM" id="MobiDB-lite"/>
    </source>
</evidence>
<evidence type="ECO:0000256" key="5">
    <source>
        <dbReference type="ARBA" id="ARBA00022840"/>
    </source>
</evidence>
<feature type="domain" description="ACB" evidence="16">
    <location>
        <begin position="36"/>
        <end position="127"/>
    </location>
</feature>
<feature type="coiled-coil region" evidence="10">
    <location>
        <begin position="129"/>
        <end position="166"/>
    </location>
</feature>
<dbReference type="EMBL" id="CADEBD010000443">
    <property type="protein sequence ID" value="CAB3255804.1"/>
    <property type="molecule type" value="Genomic_DNA"/>
</dbReference>
<comment type="subcellular location">
    <subcellularLocation>
        <location evidence="1">Membrane</location>
        <topology evidence="1">Multi-pass membrane protein</topology>
    </subcellularLocation>
</comment>
<evidence type="ECO:0000256" key="3">
    <source>
        <dbReference type="ARBA" id="ARBA00022741"/>
    </source>
</evidence>
<dbReference type="FunFam" id="3.40.50.300:FF:000218">
    <property type="entry name" value="Multidrug ABC transporter ATP-binding protein"/>
    <property type="match status" value="1"/>
</dbReference>
<dbReference type="InterPro" id="IPR000582">
    <property type="entry name" value="Acyl-CoA-binding_protein"/>
</dbReference>
<protein>
    <submittedName>
        <fullName evidence="17">Uncharacterized protein</fullName>
    </submittedName>
</protein>
<dbReference type="PANTHER" id="PTHR43394">
    <property type="entry name" value="ATP-DEPENDENT PERMEASE MDL1, MITOCHONDRIAL"/>
    <property type="match status" value="1"/>
</dbReference>
<dbReference type="PROSITE" id="PS50866">
    <property type="entry name" value="GOLD"/>
    <property type="match status" value="1"/>
</dbReference>
<dbReference type="OrthoDB" id="3512640at2759"/>
<feature type="domain" description="GOLD" evidence="13">
    <location>
        <begin position="320"/>
        <end position="502"/>
    </location>
</feature>
<feature type="domain" description="ABC transporter" evidence="14">
    <location>
        <begin position="875"/>
        <end position="1120"/>
    </location>
</feature>
<evidence type="ECO:0000256" key="7">
    <source>
        <dbReference type="ARBA" id="ARBA00022989"/>
    </source>
</evidence>
<name>A0A8S1BFS1_ARCPL</name>
<dbReference type="AlphaFoldDB" id="A0A8S1BFS1"/>
<evidence type="ECO:0000256" key="9">
    <source>
        <dbReference type="ARBA" id="ARBA00023136"/>
    </source>
</evidence>
<dbReference type="GO" id="GO:0000062">
    <property type="term" value="F:fatty-acyl-CoA binding"/>
    <property type="evidence" value="ECO:0007669"/>
    <property type="project" value="InterPro"/>
</dbReference>
<dbReference type="Pfam" id="PF00664">
    <property type="entry name" value="ABC_membrane"/>
    <property type="match status" value="1"/>
</dbReference>
<dbReference type="PROSITE" id="PS50929">
    <property type="entry name" value="ABC_TM1F"/>
    <property type="match status" value="1"/>
</dbReference>